<dbReference type="GO" id="GO:0000160">
    <property type="term" value="P:phosphorelay signal transduction system"/>
    <property type="evidence" value="ECO:0007669"/>
    <property type="project" value="InterPro"/>
</dbReference>
<evidence type="ECO:0000256" key="4">
    <source>
        <dbReference type="ARBA" id="ARBA00023163"/>
    </source>
</evidence>
<comment type="caution">
    <text evidence="8">The sequence shown here is derived from an EMBL/GenBank/DDBJ whole genome shotgun (WGS) entry which is preliminary data.</text>
</comment>
<dbReference type="GO" id="GO:0003677">
    <property type="term" value="F:DNA binding"/>
    <property type="evidence" value="ECO:0007669"/>
    <property type="project" value="UniProtKB-KW"/>
</dbReference>
<dbReference type="PANTHER" id="PTHR45566:SF2">
    <property type="entry name" value="NARL SUBFAMILY"/>
    <property type="match status" value="1"/>
</dbReference>
<evidence type="ECO:0000256" key="3">
    <source>
        <dbReference type="ARBA" id="ARBA00023125"/>
    </source>
</evidence>
<dbReference type="GO" id="GO:0006355">
    <property type="term" value="P:regulation of DNA-templated transcription"/>
    <property type="evidence" value="ECO:0007669"/>
    <property type="project" value="InterPro"/>
</dbReference>
<gene>
    <name evidence="8" type="ORF">K8V56_12900</name>
</gene>
<dbReference type="PROSITE" id="PS50043">
    <property type="entry name" value="HTH_LUXR_2"/>
    <property type="match status" value="1"/>
</dbReference>
<dbReference type="Proteomes" id="UP000698173">
    <property type="component" value="Unassembled WGS sequence"/>
</dbReference>
<evidence type="ECO:0000256" key="1">
    <source>
        <dbReference type="ARBA" id="ARBA00022553"/>
    </source>
</evidence>
<dbReference type="EMBL" id="DYWT01000207">
    <property type="protein sequence ID" value="HJF32655.1"/>
    <property type="molecule type" value="Genomic_DNA"/>
</dbReference>
<feature type="modified residue" description="4-aspartylphosphate" evidence="5">
    <location>
        <position position="74"/>
    </location>
</feature>
<dbReference type="Gene3D" id="3.40.50.2300">
    <property type="match status" value="1"/>
</dbReference>
<dbReference type="PRINTS" id="PR00038">
    <property type="entry name" value="HTHLUXR"/>
</dbReference>
<dbReference type="InterPro" id="IPR000792">
    <property type="entry name" value="Tscrpt_reg_LuxR_C"/>
</dbReference>
<keyword evidence="3" id="KW-0238">DNA-binding</keyword>
<keyword evidence="4" id="KW-0804">Transcription</keyword>
<proteinExistence type="predicted"/>
<organism evidence="8 9">
    <name type="scientific">Sporosarcina psychrophila</name>
    <name type="common">Bacillus psychrophilus</name>
    <dbReference type="NCBI Taxonomy" id="1476"/>
    <lineage>
        <taxon>Bacteria</taxon>
        <taxon>Bacillati</taxon>
        <taxon>Bacillota</taxon>
        <taxon>Bacilli</taxon>
        <taxon>Bacillales</taxon>
        <taxon>Caryophanaceae</taxon>
        <taxon>Sporosarcina</taxon>
    </lineage>
</organism>
<evidence type="ECO:0000313" key="8">
    <source>
        <dbReference type="EMBL" id="HJF32655.1"/>
    </source>
</evidence>
<protein>
    <submittedName>
        <fullName evidence="8">Response regulator transcription factor</fullName>
    </submittedName>
</protein>
<evidence type="ECO:0000256" key="2">
    <source>
        <dbReference type="ARBA" id="ARBA00023015"/>
    </source>
</evidence>
<reference evidence="8" key="1">
    <citation type="journal article" date="2021" name="PeerJ">
        <title>Extensive microbial diversity within the chicken gut microbiome revealed by metagenomics and culture.</title>
        <authorList>
            <person name="Gilroy R."/>
            <person name="Ravi A."/>
            <person name="Getino M."/>
            <person name="Pursley I."/>
            <person name="Horton D.L."/>
            <person name="Alikhan N.F."/>
            <person name="Baker D."/>
            <person name="Gharbi K."/>
            <person name="Hall N."/>
            <person name="Watson M."/>
            <person name="Adriaenssens E.M."/>
            <person name="Foster-Nyarko E."/>
            <person name="Jarju S."/>
            <person name="Secka A."/>
            <person name="Antonio M."/>
            <person name="Oren A."/>
            <person name="Chaudhuri R.R."/>
            <person name="La Ragione R."/>
            <person name="Hildebrand F."/>
            <person name="Pallen M.J."/>
        </authorList>
    </citation>
    <scope>NUCLEOTIDE SEQUENCE</scope>
    <source>
        <strain evidence="8">CHK171-7178</strain>
    </source>
</reference>
<dbReference type="Pfam" id="PF00072">
    <property type="entry name" value="Response_reg"/>
    <property type="match status" value="1"/>
</dbReference>
<dbReference type="InterPro" id="IPR016032">
    <property type="entry name" value="Sig_transdc_resp-reg_C-effctor"/>
</dbReference>
<evidence type="ECO:0000259" key="7">
    <source>
        <dbReference type="PROSITE" id="PS50110"/>
    </source>
</evidence>
<name>A0A921FZK0_SPOPS</name>
<dbReference type="InterPro" id="IPR011006">
    <property type="entry name" value="CheY-like_superfamily"/>
</dbReference>
<keyword evidence="1 5" id="KW-0597">Phosphoprotein</keyword>
<keyword evidence="2" id="KW-0805">Transcription regulation</keyword>
<dbReference type="SMART" id="SM00421">
    <property type="entry name" value="HTH_LUXR"/>
    <property type="match status" value="1"/>
</dbReference>
<feature type="domain" description="HTH luxR-type" evidence="6">
    <location>
        <begin position="174"/>
        <end position="239"/>
    </location>
</feature>
<dbReference type="InterPro" id="IPR051015">
    <property type="entry name" value="EvgA-like"/>
</dbReference>
<dbReference type="SUPFAM" id="SSF52172">
    <property type="entry name" value="CheY-like"/>
    <property type="match status" value="1"/>
</dbReference>
<sequence>MKTNILKRDIYSYDFEKLIKVAIIDDPHLFYEALGDLHETTTSLEIIAVTKDINELITFYSYFLSDAIDIVLMDLGSSPQESIDFIENFIIKYPTVKVIVLTDHDEQSYVLQSFRVGVSGYLLKGMPVSSIIEVVQLVANGGIFIDPKVTRYMIDEYVNLIDRKDKGRFKQEKICLPLHLLTKRECEVLQLLAEAKTNSEVAQSLSISEKTVKNHVISIFRKLNVETRTAAVVTAVKNGWVEI</sequence>
<evidence type="ECO:0000256" key="5">
    <source>
        <dbReference type="PROSITE-ProRule" id="PRU00169"/>
    </source>
</evidence>
<dbReference type="SUPFAM" id="SSF46894">
    <property type="entry name" value="C-terminal effector domain of the bipartite response regulators"/>
    <property type="match status" value="1"/>
</dbReference>
<feature type="domain" description="Response regulatory" evidence="7">
    <location>
        <begin position="20"/>
        <end position="139"/>
    </location>
</feature>
<dbReference type="InterPro" id="IPR001789">
    <property type="entry name" value="Sig_transdc_resp-reg_receiver"/>
</dbReference>
<dbReference type="PANTHER" id="PTHR45566">
    <property type="entry name" value="HTH-TYPE TRANSCRIPTIONAL REGULATOR YHJB-RELATED"/>
    <property type="match status" value="1"/>
</dbReference>
<evidence type="ECO:0000313" key="9">
    <source>
        <dbReference type="Proteomes" id="UP000698173"/>
    </source>
</evidence>
<dbReference type="PROSITE" id="PS50110">
    <property type="entry name" value="RESPONSE_REGULATORY"/>
    <property type="match status" value="1"/>
</dbReference>
<reference evidence="8" key="2">
    <citation type="submission" date="2021-09" db="EMBL/GenBank/DDBJ databases">
        <authorList>
            <person name="Gilroy R."/>
        </authorList>
    </citation>
    <scope>NUCLEOTIDE SEQUENCE</scope>
    <source>
        <strain evidence="8">CHK171-7178</strain>
    </source>
</reference>
<dbReference type="SMART" id="SM00448">
    <property type="entry name" value="REC"/>
    <property type="match status" value="1"/>
</dbReference>
<dbReference type="CDD" id="cd06170">
    <property type="entry name" value="LuxR_C_like"/>
    <property type="match status" value="1"/>
</dbReference>
<accession>A0A921FZK0</accession>
<dbReference type="AlphaFoldDB" id="A0A921FZK0"/>
<evidence type="ECO:0000259" key="6">
    <source>
        <dbReference type="PROSITE" id="PS50043"/>
    </source>
</evidence>
<dbReference type="Pfam" id="PF00196">
    <property type="entry name" value="GerE"/>
    <property type="match status" value="1"/>
</dbReference>
<dbReference type="CDD" id="cd17535">
    <property type="entry name" value="REC_NarL-like"/>
    <property type="match status" value="1"/>
</dbReference>
<dbReference type="InterPro" id="IPR058245">
    <property type="entry name" value="NreC/VraR/RcsB-like_REC"/>
</dbReference>